<organism evidence="8 9">
    <name type="scientific">Chara braunii</name>
    <name type="common">Braun's stonewort</name>
    <dbReference type="NCBI Taxonomy" id="69332"/>
    <lineage>
        <taxon>Eukaryota</taxon>
        <taxon>Viridiplantae</taxon>
        <taxon>Streptophyta</taxon>
        <taxon>Charophyceae</taxon>
        <taxon>Charales</taxon>
        <taxon>Characeae</taxon>
        <taxon>Chara</taxon>
    </lineage>
</organism>
<dbReference type="NCBIfam" id="TIGR00797">
    <property type="entry name" value="matE"/>
    <property type="match status" value="1"/>
</dbReference>
<feature type="transmembrane region" description="Helical" evidence="6">
    <location>
        <begin position="396"/>
        <end position="420"/>
    </location>
</feature>
<name>A0A388MCN4_CHABU</name>
<evidence type="ECO:0000256" key="7">
    <source>
        <dbReference type="SAM" id="MobiDB-lite"/>
    </source>
</evidence>
<keyword evidence="4 6" id="KW-1133">Transmembrane helix</keyword>
<evidence type="ECO:0000256" key="5">
    <source>
        <dbReference type="ARBA" id="ARBA00023136"/>
    </source>
</evidence>
<dbReference type="GO" id="GO:1990961">
    <property type="term" value="P:xenobiotic detoxification by transmembrane export across the plasma membrane"/>
    <property type="evidence" value="ECO:0007669"/>
    <property type="project" value="InterPro"/>
</dbReference>
<comment type="caution">
    <text evidence="8">The sequence shown here is derived from an EMBL/GenBank/DDBJ whole genome shotgun (WGS) entry which is preliminary data.</text>
</comment>
<feature type="transmembrane region" description="Helical" evidence="6">
    <location>
        <begin position="473"/>
        <end position="493"/>
    </location>
</feature>
<keyword evidence="5 6" id="KW-0472">Membrane</keyword>
<feature type="transmembrane region" description="Helical" evidence="6">
    <location>
        <begin position="499"/>
        <end position="521"/>
    </location>
</feature>
<evidence type="ECO:0000256" key="1">
    <source>
        <dbReference type="ARBA" id="ARBA00004141"/>
    </source>
</evidence>
<accession>A0A388MCN4</accession>
<keyword evidence="3 6" id="KW-0812">Transmembrane</keyword>
<feature type="transmembrane region" description="Helical" evidence="6">
    <location>
        <begin position="207"/>
        <end position="229"/>
    </location>
</feature>
<dbReference type="OMA" id="RACDATW"/>
<protein>
    <recommendedName>
        <fullName evidence="6">Protein DETOXIFICATION</fullName>
    </recommendedName>
    <alternativeName>
        <fullName evidence="6">Multidrug and toxic compound extrusion protein</fullName>
    </alternativeName>
</protein>
<dbReference type="GO" id="GO:0016020">
    <property type="term" value="C:membrane"/>
    <property type="evidence" value="ECO:0007669"/>
    <property type="project" value="UniProtKB-SubCell"/>
</dbReference>
<evidence type="ECO:0000256" key="2">
    <source>
        <dbReference type="ARBA" id="ARBA00010199"/>
    </source>
</evidence>
<dbReference type="CDD" id="cd13132">
    <property type="entry name" value="MATE_eukaryotic"/>
    <property type="match status" value="1"/>
</dbReference>
<reference evidence="8 9" key="1">
    <citation type="journal article" date="2018" name="Cell">
        <title>The Chara Genome: Secondary Complexity and Implications for Plant Terrestrialization.</title>
        <authorList>
            <person name="Nishiyama T."/>
            <person name="Sakayama H."/>
            <person name="Vries J.D."/>
            <person name="Buschmann H."/>
            <person name="Saint-Marcoux D."/>
            <person name="Ullrich K.K."/>
            <person name="Haas F.B."/>
            <person name="Vanderstraeten L."/>
            <person name="Becker D."/>
            <person name="Lang D."/>
            <person name="Vosolsobe S."/>
            <person name="Rombauts S."/>
            <person name="Wilhelmsson P.K.I."/>
            <person name="Janitza P."/>
            <person name="Kern R."/>
            <person name="Heyl A."/>
            <person name="Rumpler F."/>
            <person name="Villalobos L.I.A.C."/>
            <person name="Clay J.M."/>
            <person name="Skokan R."/>
            <person name="Toyoda A."/>
            <person name="Suzuki Y."/>
            <person name="Kagoshima H."/>
            <person name="Schijlen E."/>
            <person name="Tajeshwar N."/>
            <person name="Catarino B."/>
            <person name="Hetherington A.J."/>
            <person name="Saltykova A."/>
            <person name="Bonnot C."/>
            <person name="Breuninger H."/>
            <person name="Symeonidi A."/>
            <person name="Radhakrishnan G.V."/>
            <person name="Van Nieuwerburgh F."/>
            <person name="Deforce D."/>
            <person name="Chang C."/>
            <person name="Karol K.G."/>
            <person name="Hedrich R."/>
            <person name="Ulvskov P."/>
            <person name="Glockner G."/>
            <person name="Delwiche C.F."/>
            <person name="Petrasek J."/>
            <person name="Van de Peer Y."/>
            <person name="Friml J."/>
            <person name="Beilby M."/>
            <person name="Dolan L."/>
            <person name="Kohara Y."/>
            <person name="Sugano S."/>
            <person name="Fujiyama A."/>
            <person name="Delaux P.-M."/>
            <person name="Quint M."/>
            <person name="TheiBen G."/>
            <person name="Hagemann M."/>
            <person name="Harholt J."/>
            <person name="Dunand C."/>
            <person name="Zachgo S."/>
            <person name="Langdale J."/>
            <person name="Maumus F."/>
            <person name="Straeten D.V.D."/>
            <person name="Gould S.B."/>
            <person name="Rensing S.A."/>
        </authorList>
    </citation>
    <scope>NUCLEOTIDE SEQUENCE [LARGE SCALE GENOMIC DNA]</scope>
    <source>
        <strain evidence="8 9">S276</strain>
    </source>
</reference>
<feature type="transmembrane region" description="Helical" evidence="6">
    <location>
        <begin position="241"/>
        <end position="263"/>
    </location>
</feature>
<dbReference type="STRING" id="69332.A0A388MCN4"/>
<evidence type="ECO:0000256" key="4">
    <source>
        <dbReference type="ARBA" id="ARBA00022989"/>
    </source>
</evidence>
<dbReference type="InterPro" id="IPR045069">
    <property type="entry name" value="MATE_euk"/>
</dbReference>
<proteinExistence type="inferred from homology"/>
<dbReference type="EMBL" id="BFEA01001035">
    <property type="protein sequence ID" value="GBG92324.1"/>
    <property type="molecule type" value="Genomic_DNA"/>
</dbReference>
<evidence type="ECO:0000256" key="6">
    <source>
        <dbReference type="RuleBase" id="RU004914"/>
    </source>
</evidence>
<feature type="transmembrane region" description="Helical" evidence="6">
    <location>
        <begin position="440"/>
        <end position="461"/>
    </location>
</feature>
<feature type="transmembrane region" description="Helical" evidence="6">
    <location>
        <begin position="176"/>
        <end position="195"/>
    </location>
</feature>
<dbReference type="GO" id="GO:0042910">
    <property type="term" value="F:xenobiotic transmembrane transporter activity"/>
    <property type="evidence" value="ECO:0007669"/>
    <property type="project" value="InterPro"/>
</dbReference>
<dbReference type="InterPro" id="IPR002528">
    <property type="entry name" value="MATE_fam"/>
</dbReference>
<keyword evidence="9" id="KW-1185">Reference proteome</keyword>
<dbReference type="GO" id="GO:0015297">
    <property type="term" value="F:antiporter activity"/>
    <property type="evidence" value="ECO:0007669"/>
    <property type="project" value="InterPro"/>
</dbReference>
<dbReference type="PANTHER" id="PTHR11206">
    <property type="entry name" value="MULTIDRUG RESISTANCE PROTEIN"/>
    <property type="match status" value="1"/>
</dbReference>
<evidence type="ECO:0000256" key="3">
    <source>
        <dbReference type="ARBA" id="ARBA00022692"/>
    </source>
</evidence>
<feature type="region of interest" description="Disordered" evidence="7">
    <location>
        <begin position="1"/>
        <end position="29"/>
    </location>
</feature>
<comment type="caution">
    <text evidence="6">Lacks conserved residue(s) required for the propagation of feature annotation.</text>
</comment>
<comment type="similarity">
    <text evidence="2 6">Belongs to the multi antimicrobial extrusion (MATE) (TC 2.A.66.1) family.</text>
</comment>
<evidence type="ECO:0000313" key="9">
    <source>
        <dbReference type="Proteomes" id="UP000265515"/>
    </source>
</evidence>
<gene>
    <name evidence="8" type="ORF">CBR_g55204</name>
</gene>
<comment type="subcellular location">
    <subcellularLocation>
        <location evidence="1">Membrane</location>
        <topology evidence="1">Multi-pass membrane protein</topology>
    </subcellularLocation>
</comment>
<dbReference type="OrthoDB" id="2126698at2759"/>
<dbReference type="Pfam" id="PF01554">
    <property type="entry name" value="MatE"/>
    <property type="match status" value="2"/>
</dbReference>
<sequence length="607" mass="66234">MDALSKNEVPEDGGMASVTDAPVKGTTRTNYDVQPMASNLDVNGKESKLENWELREPPELPRYLPKVWERHIQFVGSRLPRLSDSSQIGEELKKVFALAAPTSLANILWYSRVIVSTVYLGHLGKIDLAGGALAMGFGNVTGYSIVIGLSTGLDPICAQAYGARNYKLLQLTLQRAIIIFQCVVALVVITIWLSMERILILVGQDPGIAAVAGNYVLVLIADLVVYGFMLPMRTYLRSHCITIPLSFCAGIALLIHIPLNYLFIVKAGHGYRGAALASVCTDFSFPCMLVITIWLITPKEGAGKWHGWSWECMTEWGPILRPALPSCISLCAEVWTYEVFSLLAGLLPDPGTTVATMSILLNCSYMFNMTPMGVSVSASTRVGIELGANSPSAAHLAAYVAWSIGFIFSVISILFFSLLGRQVGWLFTDIASVQLLIGKVPPLLGVVQAFSAPLNVGAGILRGCARPGILLRVTFMAFYLIALPIAVCLVFLLRIGVPGLWWGLIVGEACAFTAIATCIILRDWETEAKRAQMLVKHSRGHNVMPYDDERPVDAVETGQICSINKYHPRRTAIDHDNNSNHSLTVPLLNDSDEDLICHSAERVQRST</sequence>
<dbReference type="AlphaFoldDB" id="A0A388MCN4"/>
<feature type="transmembrane region" description="Helical" evidence="6">
    <location>
        <begin position="275"/>
        <end position="296"/>
    </location>
</feature>
<dbReference type="Proteomes" id="UP000265515">
    <property type="component" value="Unassembled WGS sequence"/>
</dbReference>
<evidence type="ECO:0000313" key="8">
    <source>
        <dbReference type="EMBL" id="GBG92324.1"/>
    </source>
</evidence>
<dbReference type="Gramene" id="GBG92324">
    <property type="protein sequence ID" value="GBG92324"/>
    <property type="gene ID" value="CBR_g55204"/>
</dbReference>